<dbReference type="GO" id="GO:0004364">
    <property type="term" value="F:glutathione transferase activity"/>
    <property type="evidence" value="ECO:0007669"/>
    <property type="project" value="UniProtKB-EC"/>
</dbReference>
<dbReference type="AlphaFoldDB" id="A0A9W8W515"/>
<protein>
    <submittedName>
        <fullName evidence="1">Glutathione S- transferase, nitrogen catabolite repression regulator</fullName>
        <ecNumber evidence="1">2.5.1.18</ecNumber>
    </submittedName>
</protein>
<keyword evidence="1" id="KW-0808">Transferase</keyword>
<feature type="non-terminal residue" evidence="1">
    <location>
        <position position="1"/>
    </location>
</feature>
<dbReference type="Proteomes" id="UP001140502">
    <property type="component" value="Unassembled WGS sequence"/>
</dbReference>
<gene>
    <name evidence="1" type="primary">URE2_1</name>
    <name evidence="1" type="ORF">N0V84_010118</name>
</gene>
<proteinExistence type="predicted"/>
<evidence type="ECO:0000313" key="1">
    <source>
        <dbReference type="EMBL" id="KAJ4312093.1"/>
    </source>
</evidence>
<accession>A0A9W8W515</accession>
<dbReference type="SUPFAM" id="SSF47616">
    <property type="entry name" value="GST C-terminal domain-like"/>
    <property type="match status" value="1"/>
</dbReference>
<reference evidence="1" key="1">
    <citation type="submission" date="2022-10" db="EMBL/GenBank/DDBJ databases">
        <title>Tapping the CABI collections for fungal endophytes: first genome assemblies for Collariella, Neodidymelliopsis, Ascochyta clinopodiicola, Didymella pomorum, Didymosphaeria variabile, Neocosmospora piperis and Neocucurbitaria cava.</title>
        <authorList>
            <person name="Hill R."/>
        </authorList>
    </citation>
    <scope>NUCLEOTIDE SEQUENCE</scope>
    <source>
        <strain evidence="1">IMI 366586</strain>
    </source>
</reference>
<name>A0A9W8W515_9HYPO</name>
<dbReference type="InterPro" id="IPR036282">
    <property type="entry name" value="Glutathione-S-Trfase_C_sf"/>
</dbReference>
<dbReference type="EC" id="2.5.1.18" evidence="1"/>
<keyword evidence="2" id="KW-1185">Reference proteome</keyword>
<dbReference type="OrthoDB" id="2309723at2759"/>
<dbReference type="Gene3D" id="1.20.1050.10">
    <property type="match status" value="1"/>
</dbReference>
<sequence>FGGEDLYEKFPKVGAWMKRMEARPTVQKVYEDQNKAVAEVEAAHGNPGPGLRKDE</sequence>
<evidence type="ECO:0000313" key="2">
    <source>
        <dbReference type="Proteomes" id="UP001140502"/>
    </source>
</evidence>
<organism evidence="1 2">
    <name type="scientific">Fusarium piperis</name>
    <dbReference type="NCBI Taxonomy" id="1435070"/>
    <lineage>
        <taxon>Eukaryota</taxon>
        <taxon>Fungi</taxon>
        <taxon>Dikarya</taxon>
        <taxon>Ascomycota</taxon>
        <taxon>Pezizomycotina</taxon>
        <taxon>Sordariomycetes</taxon>
        <taxon>Hypocreomycetidae</taxon>
        <taxon>Hypocreales</taxon>
        <taxon>Nectriaceae</taxon>
        <taxon>Fusarium</taxon>
        <taxon>Fusarium solani species complex</taxon>
    </lineage>
</organism>
<dbReference type="EMBL" id="JAPEUR010000305">
    <property type="protein sequence ID" value="KAJ4312093.1"/>
    <property type="molecule type" value="Genomic_DNA"/>
</dbReference>
<comment type="caution">
    <text evidence="1">The sequence shown here is derived from an EMBL/GenBank/DDBJ whole genome shotgun (WGS) entry which is preliminary data.</text>
</comment>